<feature type="domain" description="Antitoxin FitA-like ribbon-helix-helix" evidence="2">
    <location>
        <begin position="4"/>
        <end position="38"/>
    </location>
</feature>
<evidence type="ECO:0000313" key="4">
    <source>
        <dbReference type="Proteomes" id="UP001499967"/>
    </source>
</evidence>
<dbReference type="InterPro" id="IPR053853">
    <property type="entry name" value="FitA-like_RHH"/>
</dbReference>
<evidence type="ECO:0000259" key="2">
    <source>
        <dbReference type="Pfam" id="PF22513"/>
    </source>
</evidence>
<sequence length="80" mass="8947">MPKNVQIRNLDDATYEKLRARARADGMSLSQYLRRQLDHLADLATMAEILDRADTSRARGGGIPGEVLTAAHEADRAERR</sequence>
<protein>
    <recommendedName>
        <fullName evidence="2">Antitoxin FitA-like ribbon-helix-helix domain-containing protein</fullName>
    </recommendedName>
</protein>
<gene>
    <name evidence="3" type="ORF">GCM10009559_01860</name>
</gene>
<dbReference type="SUPFAM" id="SSF47598">
    <property type="entry name" value="Ribbon-helix-helix"/>
    <property type="match status" value="1"/>
</dbReference>
<name>A0ABP3ZD60_9PSEU</name>
<dbReference type="EMBL" id="BAAAHP010000005">
    <property type="protein sequence ID" value="GAA0919704.1"/>
    <property type="molecule type" value="Genomic_DNA"/>
</dbReference>
<evidence type="ECO:0000256" key="1">
    <source>
        <dbReference type="SAM" id="MobiDB-lite"/>
    </source>
</evidence>
<organism evidence="3 4">
    <name type="scientific">Pseudonocardia zijingensis</name>
    <dbReference type="NCBI Taxonomy" id="153376"/>
    <lineage>
        <taxon>Bacteria</taxon>
        <taxon>Bacillati</taxon>
        <taxon>Actinomycetota</taxon>
        <taxon>Actinomycetes</taxon>
        <taxon>Pseudonocardiales</taxon>
        <taxon>Pseudonocardiaceae</taxon>
        <taxon>Pseudonocardia</taxon>
    </lineage>
</organism>
<proteinExistence type="predicted"/>
<dbReference type="RefSeq" id="WP_343937779.1">
    <property type="nucleotide sequence ID" value="NZ_BAAAHP010000005.1"/>
</dbReference>
<dbReference type="InterPro" id="IPR010985">
    <property type="entry name" value="Ribbon_hlx_hlx"/>
</dbReference>
<dbReference type="Pfam" id="PF22513">
    <property type="entry name" value="FitA-like_RHH"/>
    <property type="match status" value="1"/>
</dbReference>
<reference evidence="4" key="1">
    <citation type="journal article" date="2019" name="Int. J. Syst. Evol. Microbiol.">
        <title>The Global Catalogue of Microorganisms (GCM) 10K type strain sequencing project: providing services to taxonomists for standard genome sequencing and annotation.</title>
        <authorList>
            <consortium name="The Broad Institute Genomics Platform"/>
            <consortium name="The Broad Institute Genome Sequencing Center for Infectious Disease"/>
            <person name="Wu L."/>
            <person name="Ma J."/>
        </authorList>
    </citation>
    <scope>NUCLEOTIDE SEQUENCE [LARGE SCALE GENOMIC DNA]</scope>
    <source>
        <strain evidence="4">JCM 11117</strain>
    </source>
</reference>
<feature type="region of interest" description="Disordered" evidence="1">
    <location>
        <begin position="56"/>
        <end position="80"/>
    </location>
</feature>
<comment type="caution">
    <text evidence="3">The sequence shown here is derived from an EMBL/GenBank/DDBJ whole genome shotgun (WGS) entry which is preliminary data.</text>
</comment>
<keyword evidence="4" id="KW-1185">Reference proteome</keyword>
<accession>A0ABP3ZD60</accession>
<dbReference type="Proteomes" id="UP001499967">
    <property type="component" value="Unassembled WGS sequence"/>
</dbReference>
<evidence type="ECO:0000313" key="3">
    <source>
        <dbReference type="EMBL" id="GAA0919704.1"/>
    </source>
</evidence>